<dbReference type="OMA" id="CSTHATP"/>
<dbReference type="EMBL" id="CM000763">
    <property type="protein sequence ID" value="KXG30946.1"/>
    <property type="molecule type" value="Genomic_DNA"/>
</dbReference>
<feature type="compositionally biased region" description="Low complexity" evidence="1">
    <location>
        <begin position="48"/>
        <end position="60"/>
    </location>
</feature>
<feature type="compositionally biased region" description="Low complexity" evidence="1">
    <location>
        <begin position="10"/>
        <end position="19"/>
    </location>
</feature>
<gene>
    <name evidence="2" type="ORF">SORBI_3004G272000</name>
</gene>
<name>A0A194YRZ4_SORBI</name>
<keyword evidence="3" id="KW-1185">Reference proteome</keyword>
<dbReference type="Gramene" id="KXG30946">
    <property type="protein sequence ID" value="KXG30946"/>
    <property type="gene ID" value="SORBI_3004G272000"/>
</dbReference>
<dbReference type="AlphaFoldDB" id="A0A194YRZ4"/>
<dbReference type="Proteomes" id="UP000000768">
    <property type="component" value="Chromosome 4"/>
</dbReference>
<proteinExistence type="predicted"/>
<evidence type="ECO:0000313" key="3">
    <source>
        <dbReference type="Proteomes" id="UP000000768"/>
    </source>
</evidence>
<dbReference type="InParanoid" id="A0A194YRZ4"/>
<organism evidence="2 3">
    <name type="scientific">Sorghum bicolor</name>
    <name type="common">Sorghum</name>
    <name type="synonym">Sorghum vulgare</name>
    <dbReference type="NCBI Taxonomy" id="4558"/>
    <lineage>
        <taxon>Eukaryota</taxon>
        <taxon>Viridiplantae</taxon>
        <taxon>Streptophyta</taxon>
        <taxon>Embryophyta</taxon>
        <taxon>Tracheophyta</taxon>
        <taxon>Spermatophyta</taxon>
        <taxon>Magnoliopsida</taxon>
        <taxon>Liliopsida</taxon>
        <taxon>Poales</taxon>
        <taxon>Poaceae</taxon>
        <taxon>PACMAD clade</taxon>
        <taxon>Panicoideae</taxon>
        <taxon>Andropogonodae</taxon>
        <taxon>Andropogoneae</taxon>
        <taxon>Sorghinae</taxon>
        <taxon>Sorghum</taxon>
    </lineage>
</organism>
<sequence>MSGTCVGRYRSPSPSRATPAPAPARRRPPVCSTHATPPAPPVAGLRTAAAAQQSPRRQPSTDAWATSTPLAREVSARRRANGGVLLGVRTGFLTGGKGISVFSRALSSG</sequence>
<protein>
    <submittedName>
        <fullName evidence="2">Uncharacterized protein</fullName>
    </submittedName>
</protein>
<accession>A0A194YRZ4</accession>
<feature type="region of interest" description="Disordered" evidence="1">
    <location>
        <begin position="1"/>
        <end position="80"/>
    </location>
</feature>
<evidence type="ECO:0000256" key="1">
    <source>
        <dbReference type="SAM" id="MobiDB-lite"/>
    </source>
</evidence>
<reference evidence="2 3" key="1">
    <citation type="journal article" date="2009" name="Nature">
        <title>The Sorghum bicolor genome and the diversification of grasses.</title>
        <authorList>
            <person name="Paterson A.H."/>
            <person name="Bowers J.E."/>
            <person name="Bruggmann R."/>
            <person name="Dubchak I."/>
            <person name="Grimwood J."/>
            <person name="Gundlach H."/>
            <person name="Haberer G."/>
            <person name="Hellsten U."/>
            <person name="Mitros T."/>
            <person name="Poliakov A."/>
            <person name="Schmutz J."/>
            <person name="Spannagl M."/>
            <person name="Tang H."/>
            <person name="Wang X."/>
            <person name="Wicker T."/>
            <person name="Bharti A.K."/>
            <person name="Chapman J."/>
            <person name="Feltus F.A."/>
            <person name="Gowik U."/>
            <person name="Grigoriev I.V."/>
            <person name="Lyons E."/>
            <person name="Maher C.A."/>
            <person name="Martis M."/>
            <person name="Narechania A."/>
            <person name="Otillar R.P."/>
            <person name="Penning B.W."/>
            <person name="Salamov A.A."/>
            <person name="Wang Y."/>
            <person name="Zhang L."/>
            <person name="Carpita N.C."/>
            <person name="Freeling M."/>
            <person name="Gingle A.R."/>
            <person name="Hash C.T."/>
            <person name="Keller B."/>
            <person name="Klein P."/>
            <person name="Kresovich S."/>
            <person name="McCann M.C."/>
            <person name="Ming R."/>
            <person name="Peterson D.G."/>
            <person name="Mehboob-ur-Rahman"/>
            <person name="Ware D."/>
            <person name="Westhoff P."/>
            <person name="Mayer K.F."/>
            <person name="Messing J."/>
            <person name="Rokhsar D.S."/>
        </authorList>
    </citation>
    <scope>NUCLEOTIDE SEQUENCE [LARGE SCALE GENOMIC DNA]</scope>
    <source>
        <strain evidence="3">cv. BTx623</strain>
    </source>
</reference>
<evidence type="ECO:0000313" key="2">
    <source>
        <dbReference type="EMBL" id="KXG30946.1"/>
    </source>
</evidence>
<reference evidence="3" key="2">
    <citation type="journal article" date="2018" name="Plant J.">
        <title>The Sorghum bicolor reference genome: improved assembly, gene annotations, a transcriptome atlas, and signatures of genome organization.</title>
        <authorList>
            <person name="McCormick R.F."/>
            <person name="Truong S.K."/>
            <person name="Sreedasyam A."/>
            <person name="Jenkins J."/>
            <person name="Shu S."/>
            <person name="Sims D."/>
            <person name="Kennedy M."/>
            <person name="Amirebrahimi M."/>
            <person name="Weers B.D."/>
            <person name="McKinley B."/>
            <person name="Mattison A."/>
            <person name="Morishige D.T."/>
            <person name="Grimwood J."/>
            <person name="Schmutz J."/>
            <person name="Mullet J.E."/>
        </authorList>
    </citation>
    <scope>NUCLEOTIDE SEQUENCE [LARGE SCALE GENOMIC DNA]</scope>
    <source>
        <strain evidence="3">cv. BTx623</strain>
    </source>
</reference>